<dbReference type="Pfam" id="PF00175">
    <property type="entry name" value="NAD_binding_1"/>
    <property type="match status" value="1"/>
</dbReference>
<dbReference type="GO" id="GO:0051537">
    <property type="term" value="F:2 iron, 2 sulfur cluster binding"/>
    <property type="evidence" value="ECO:0007669"/>
    <property type="project" value="UniProtKB-KW"/>
</dbReference>
<feature type="domain" description="FAD-binding FR-type" evidence="14">
    <location>
        <begin position="232"/>
        <end position="332"/>
    </location>
</feature>
<feature type="transmembrane region" description="Helical" evidence="13">
    <location>
        <begin position="207"/>
        <end position="226"/>
    </location>
</feature>
<gene>
    <name evidence="15" type="ORF">FRACA_1360015</name>
</gene>
<proteinExistence type="predicted"/>
<dbReference type="GO" id="GO:0050660">
    <property type="term" value="F:flavin adenine dinucleotide binding"/>
    <property type="evidence" value="ECO:0007669"/>
    <property type="project" value="TreeGrafter"/>
</dbReference>
<dbReference type="Pfam" id="PF01794">
    <property type="entry name" value="Ferric_reduct"/>
    <property type="match status" value="1"/>
</dbReference>
<sequence>MSTNPAPFPPHAARPGLVTADPTRDSDRVLVGLLVGGALLVAGWGVHQLTQHALPGSAGRYDAGARLCGLVAGYLSAAQVLLAARLPWVEHAVPVHRIRTIHLGCGLAFLTLTTAHAALAIAANGASVGTSFASALVGVTFGLPYVWLAMIGLALLLVAGISSIPVVRRAMPYGWWHLLHLVVYPAIAVSFAHELLGADLTTTPARVLWTGLHLVALAAVCWYRILTPAWLTLRHQLTVEAVERESPDVVSILVSGHALGAVGAQPGQYFRLRALRGPMWRHSHPFSLSAAPSGDRLRFTVKAVGDYSNAMARLEPGRWLLASGPYGALTARARTRRRVLLIAGGMGIAPLRALLEGLEAAQDELTLLYRTERADQVIFREEIDELALRRGATVHYLTGASPPGTGTDVDPLSPRRLVALVPHLVDHDVYVCGPRGMVTAVTRALRAAGLDSRRIHTETSAR</sequence>
<evidence type="ECO:0000256" key="1">
    <source>
        <dbReference type="ARBA" id="ARBA00001974"/>
    </source>
</evidence>
<reference evidence="15 16" key="1">
    <citation type="submission" date="2017-06" db="EMBL/GenBank/DDBJ databases">
        <authorList>
            <person name="Kim H.J."/>
            <person name="Triplett B.A."/>
        </authorList>
    </citation>
    <scope>NUCLEOTIDE SEQUENCE [LARGE SCALE GENOMIC DNA]</scope>
    <source>
        <strain evidence="15">FRACA_ARgP5</strain>
    </source>
</reference>
<name>A0A2I2KL24_9ACTN</name>
<dbReference type="OrthoDB" id="9801223at2"/>
<comment type="cofactor">
    <cofactor evidence="1">
        <name>FAD</name>
        <dbReference type="ChEBI" id="CHEBI:57692"/>
    </cofactor>
</comment>
<evidence type="ECO:0000256" key="4">
    <source>
        <dbReference type="ARBA" id="ARBA00022692"/>
    </source>
</evidence>
<accession>A0A2I2KL24</accession>
<protein>
    <submittedName>
        <fullName evidence="15">Predicted ferric reductase</fullName>
    </submittedName>
</protein>
<feature type="transmembrane region" description="Helical" evidence="13">
    <location>
        <begin position="67"/>
        <end position="88"/>
    </location>
</feature>
<comment type="subcellular location">
    <subcellularLocation>
        <location evidence="2">Membrane</location>
        <topology evidence="2">Multi-pass membrane protein</topology>
    </subcellularLocation>
</comment>
<dbReference type="Proteomes" id="UP000234331">
    <property type="component" value="Unassembled WGS sequence"/>
</dbReference>
<evidence type="ECO:0000256" key="3">
    <source>
        <dbReference type="ARBA" id="ARBA00022630"/>
    </source>
</evidence>
<evidence type="ECO:0000256" key="8">
    <source>
        <dbReference type="ARBA" id="ARBA00022989"/>
    </source>
</evidence>
<dbReference type="PROSITE" id="PS51384">
    <property type="entry name" value="FAD_FR"/>
    <property type="match status" value="1"/>
</dbReference>
<evidence type="ECO:0000256" key="2">
    <source>
        <dbReference type="ARBA" id="ARBA00004141"/>
    </source>
</evidence>
<organism evidence="15 16">
    <name type="scientific">Frankia canadensis</name>
    <dbReference type="NCBI Taxonomy" id="1836972"/>
    <lineage>
        <taxon>Bacteria</taxon>
        <taxon>Bacillati</taxon>
        <taxon>Actinomycetota</taxon>
        <taxon>Actinomycetes</taxon>
        <taxon>Frankiales</taxon>
        <taxon>Frankiaceae</taxon>
        <taxon>Frankia</taxon>
    </lineage>
</organism>
<keyword evidence="7" id="KW-0274">FAD</keyword>
<dbReference type="SUPFAM" id="SSF63380">
    <property type="entry name" value="Riboflavin synthase domain-like"/>
    <property type="match status" value="1"/>
</dbReference>
<dbReference type="EMBL" id="FZMO01000042">
    <property type="protein sequence ID" value="SNQ46337.1"/>
    <property type="molecule type" value="Genomic_DNA"/>
</dbReference>
<evidence type="ECO:0000259" key="14">
    <source>
        <dbReference type="PROSITE" id="PS51384"/>
    </source>
</evidence>
<evidence type="ECO:0000256" key="10">
    <source>
        <dbReference type="ARBA" id="ARBA00023004"/>
    </source>
</evidence>
<keyword evidence="5" id="KW-0001">2Fe-2S</keyword>
<evidence type="ECO:0000256" key="5">
    <source>
        <dbReference type="ARBA" id="ARBA00022714"/>
    </source>
</evidence>
<dbReference type="InterPro" id="IPR039261">
    <property type="entry name" value="FNR_nucleotide-bd"/>
</dbReference>
<feature type="transmembrane region" description="Helical" evidence="13">
    <location>
        <begin position="29"/>
        <end position="47"/>
    </location>
</feature>
<keyword evidence="4 13" id="KW-0812">Transmembrane</keyword>
<evidence type="ECO:0000313" key="16">
    <source>
        <dbReference type="Proteomes" id="UP000234331"/>
    </source>
</evidence>
<dbReference type="RefSeq" id="WP_101830383.1">
    <property type="nucleotide sequence ID" value="NZ_FZMO01000042.1"/>
</dbReference>
<dbReference type="PANTHER" id="PTHR47354:SF8">
    <property type="entry name" value="1,2-PHENYLACETYL-COA EPOXIDASE, SUBUNIT E"/>
    <property type="match status" value="1"/>
</dbReference>
<evidence type="ECO:0000256" key="12">
    <source>
        <dbReference type="ARBA" id="ARBA00023136"/>
    </source>
</evidence>
<evidence type="ECO:0000313" key="15">
    <source>
        <dbReference type="EMBL" id="SNQ46337.1"/>
    </source>
</evidence>
<dbReference type="PRINTS" id="PR00410">
    <property type="entry name" value="PHEHYDRXLASE"/>
</dbReference>
<keyword evidence="6" id="KW-0479">Metal-binding</keyword>
<dbReference type="GO" id="GO:0046872">
    <property type="term" value="F:metal ion binding"/>
    <property type="evidence" value="ECO:0007669"/>
    <property type="project" value="UniProtKB-KW"/>
</dbReference>
<keyword evidence="16" id="KW-1185">Reference proteome</keyword>
<dbReference type="InterPro" id="IPR017927">
    <property type="entry name" value="FAD-bd_FR_type"/>
</dbReference>
<keyword evidence="3" id="KW-0285">Flavoprotein</keyword>
<dbReference type="Gene3D" id="2.40.30.10">
    <property type="entry name" value="Translation factors"/>
    <property type="match status" value="1"/>
</dbReference>
<dbReference type="InterPro" id="IPR013130">
    <property type="entry name" value="Fe3_Rdtase_TM_dom"/>
</dbReference>
<dbReference type="GO" id="GO:0016491">
    <property type="term" value="F:oxidoreductase activity"/>
    <property type="evidence" value="ECO:0007669"/>
    <property type="project" value="UniProtKB-KW"/>
</dbReference>
<dbReference type="InterPro" id="IPR017938">
    <property type="entry name" value="Riboflavin_synthase-like_b-brl"/>
</dbReference>
<feature type="transmembrane region" description="Helical" evidence="13">
    <location>
        <begin position="173"/>
        <end position="192"/>
    </location>
</feature>
<feature type="transmembrane region" description="Helical" evidence="13">
    <location>
        <begin position="100"/>
        <end position="123"/>
    </location>
</feature>
<evidence type="ECO:0000256" key="13">
    <source>
        <dbReference type="SAM" id="Phobius"/>
    </source>
</evidence>
<feature type="transmembrane region" description="Helical" evidence="13">
    <location>
        <begin position="135"/>
        <end position="161"/>
    </location>
</feature>
<evidence type="ECO:0000256" key="11">
    <source>
        <dbReference type="ARBA" id="ARBA00023014"/>
    </source>
</evidence>
<dbReference type="SUPFAM" id="SSF52343">
    <property type="entry name" value="Ferredoxin reductase-like, C-terminal NADP-linked domain"/>
    <property type="match status" value="1"/>
</dbReference>
<keyword evidence="8 13" id="KW-1133">Transmembrane helix</keyword>
<dbReference type="PANTHER" id="PTHR47354">
    <property type="entry name" value="NADH OXIDOREDUCTASE HCR"/>
    <property type="match status" value="1"/>
</dbReference>
<keyword evidence="11" id="KW-0411">Iron-sulfur</keyword>
<evidence type="ECO:0000256" key="9">
    <source>
        <dbReference type="ARBA" id="ARBA00023002"/>
    </source>
</evidence>
<keyword evidence="10" id="KW-0408">Iron</keyword>
<dbReference type="InterPro" id="IPR050415">
    <property type="entry name" value="MRET"/>
</dbReference>
<dbReference type="InterPro" id="IPR001433">
    <property type="entry name" value="OxRdtase_FAD/NAD-bd"/>
</dbReference>
<dbReference type="Gene3D" id="3.40.50.80">
    <property type="entry name" value="Nucleotide-binding domain of ferredoxin-NADP reductase (FNR) module"/>
    <property type="match status" value="1"/>
</dbReference>
<dbReference type="GO" id="GO:0016020">
    <property type="term" value="C:membrane"/>
    <property type="evidence" value="ECO:0007669"/>
    <property type="project" value="UniProtKB-SubCell"/>
</dbReference>
<keyword evidence="9" id="KW-0560">Oxidoreductase</keyword>
<evidence type="ECO:0000256" key="7">
    <source>
        <dbReference type="ARBA" id="ARBA00022827"/>
    </source>
</evidence>
<evidence type="ECO:0000256" key="6">
    <source>
        <dbReference type="ARBA" id="ARBA00022723"/>
    </source>
</evidence>
<dbReference type="AlphaFoldDB" id="A0A2I2KL24"/>
<keyword evidence="12 13" id="KW-0472">Membrane</keyword>